<evidence type="ECO:0000313" key="3">
    <source>
        <dbReference type="Proteomes" id="UP000216173"/>
    </source>
</evidence>
<gene>
    <name evidence="2" type="ORF">CGU03_12005</name>
</gene>
<feature type="coiled-coil region" evidence="1">
    <location>
        <begin position="278"/>
        <end position="313"/>
    </location>
</feature>
<dbReference type="Proteomes" id="UP000216173">
    <property type="component" value="Unassembled WGS sequence"/>
</dbReference>
<dbReference type="EMBL" id="NMSH01000017">
    <property type="protein sequence ID" value="PAR20527.1"/>
    <property type="molecule type" value="Genomic_DNA"/>
</dbReference>
<protein>
    <recommendedName>
        <fullName evidence="4">Competence protein</fullName>
    </recommendedName>
</protein>
<dbReference type="RefSeq" id="WP_055043948.1">
    <property type="nucleotide sequence ID" value="NZ_LBGR01000006.1"/>
</dbReference>
<accession>A0A271VRD7</accession>
<feature type="coiled-coil region" evidence="1">
    <location>
        <begin position="206"/>
        <end position="244"/>
    </location>
</feature>
<comment type="caution">
    <text evidence="2">The sequence shown here is derived from an EMBL/GenBank/DDBJ whole genome shotgun (WGS) entry which is preliminary data.</text>
</comment>
<reference evidence="3" key="1">
    <citation type="submission" date="2017-07" db="EMBL/GenBank/DDBJ databases">
        <authorList>
            <person name="Boucher Y."/>
            <person name="Orata F.D."/>
        </authorList>
    </citation>
    <scope>NUCLEOTIDE SEQUENCE [LARGE SCALE GENOMIC DNA]</scope>
    <source>
        <strain evidence="3">OYP9E10</strain>
    </source>
</reference>
<proteinExistence type="predicted"/>
<evidence type="ECO:0008006" key="4">
    <source>
        <dbReference type="Google" id="ProtNLM"/>
    </source>
</evidence>
<name>A0A271VRD7_VIBMT</name>
<organism evidence="2 3">
    <name type="scientific">Vibrio metoecus</name>
    <dbReference type="NCBI Taxonomy" id="1481663"/>
    <lineage>
        <taxon>Bacteria</taxon>
        <taxon>Pseudomonadati</taxon>
        <taxon>Pseudomonadota</taxon>
        <taxon>Gammaproteobacteria</taxon>
        <taxon>Vibrionales</taxon>
        <taxon>Vibrionaceae</taxon>
        <taxon>Vibrio</taxon>
    </lineage>
</organism>
<dbReference type="AlphaFoldDB" id="A0A271VRD7"/>
<evidence type="ECO:0000313" key="2">
    <source>
        <dbReference type="EMBL" id="PAR20527.1"/>
    </source>
</evidence>
<evidence type="ECO:0000256" key="1">
    <source>
        <dbReference type="SAM" id="Coils"/>
    </source>
</evidence>
<keyword evidence="1" id="KW-0175">Coiled coil</keyword>
<feature type="coiled-coil region" evidence="1">
    <location>
        <begin position="344"/>
        <end position="407"/>
    </location>
</feature>
<sequence>MIEIHITRAVYQDTKETVSIDAVESGLQDNVVCACCGGKLIANKGQKKAWYFSHYFDEACVLAYETQLHLTAKEYFARVGKIPMPREAGWVSPDVCAELKISAVQTEVYMDGRRPDLVVEVGSEQYWIEIANKHKCDASKVWDCRTHDKNVIEIDVSDCGHLDQFNSLQHCLVRIQSLNVCNDYLDEIASHTANKHETVRKQFEALMRSQKQLEEHKFEQEKAEKSLEERLVTKQKKYEEHLEKMKLRESAQDEILAELERAIDVHKEHLCELETRKVNLESELNERSRLKLAELEERNKVTLEQLKAEFEVQWQQELISKREQFEHEMSEEFQRRFQIQSDIINAKKRAYEKYDSEIKILEHETVFLRAELEELVINKALIQQEQAKQIEQQIKPLIEQRNALLAEVTQLTSMVEEKLVEADLIDTYANNIAEVREFCLARSDYRHVLNQRVQKLNDIERRYTNLCDEYEEKYAKLDVMVKLANDFCNAFKQVIDIYKQKEILSCFPEQLVQRINTRLIQRPRNAKEEIEDFELRSV</sequence>